<dbReference type="PANTHER" id="PTHR45703:SF12">
    <property type="entry name" value="DYNEIN AXONEMAL HEAVY CHAIN 11"/>
    <property type="match status" value="1"/>
</dbReference>
<proteinExistence type="predicted"/>
<dbReference type="EMBL" id="LSYS01003958">
    <property type="protein sequence ID" value="OPJ81915.1"/>
    <property type="molecule type" value="Genomic_DNA"/>
</dbReference>
<dbReference type="Pfam" id="PF12774">
    <property type="entry name" value="AAA_6"/>
    <property type="match status" value="1"/>
</dbReference>
<dbReference type="InterPro" id="IPR026983">
    <property type="entry name" value="DHC"/>
</dbReference>
<dbReference type="GO" id="GO:0005524">
    <property type="term" value="F:ATP binding"/>
    <property type="evidence" value="ECO:0007669"/>
    <property type="project" value="InterPro"/>
</dbReference>
<keyword evidence="3" id="KW-1185">Reference proteome</keyword>
<dbReference type="GO" id="GO:0030286">
    <property type="term" value="C:dynein complex"/>
    <property type="evidence" value="ECO:0007669"/>
    <property type="project" value="InterPro"/>
</dbReference>
<sequence length="166" mass="18696">MMVPCATAVPDIELICEMMLIAEGFIDICLLAKKLINLHILCRELLPKQDHYSWGPHAIKYILVAAGPLKQGDKNRSQNQRTTGKERHSPCIPSLWWFVQLEELLGVHHSVFVIGNAETGKSVGSSHTYMNVKQKPVWNDLNPKALAVDELFGFIHPATQEWKDGK</sequence>
<dbReference type="Gene3D" id="1.10.8.710">
    <property type="match status" value="1"/>
</dbReference>
<name>A0A1V4KBZ5_PATFA</name>
<accession>A0A1V4KBZ5</accession>
<dbReference type="InterPro" id="IPR035699">
    <property type="entry name" value="AAA_6"/>
</dbReference>
<dbReference type="InterPro" id="IPR043157">
    <property type="entry name" value="Dynein_AAA1S"/>
</dbReference>
<protein>
    <recommendedName>
        <fullName evidence="1">Dynein heavy chain hydrolytic ATP-binding dynein motor region domain-containing protein</fullName>
    </recommendedName>
</protein>
<feature type="domain" description="Dynein heavy chain hydrolytic ATP-binding dynein motor region" evidence="1">
    <location>
        <begin position="4"/>
        <end position="79"/>
    </location>
</feature>
<dbReference type="AlphaFoldDB" id="A0A1V4KBZ5"/>
<dbReference type="GO" id="GO:0051959">
    <property type="term" value="F:dynein light intermediate chain binding"/>
    <property type="evidence" value="ECO:0007669"/>
    <property type="project" value="InterPro"/>
</dbReference>
<gene>
    <name evidence="2" type="ORF">AV530_014439</name>
</gene>
<comment type="caution">
    <text evidence="2">The sequence shown here is derived from an EMBL/GenBank/DDBJ whole genome shotgun (WGS) entry which is preliminary data.</text>
</comment>
<evidence type="ECO:0000313" key="2">
    <source>
        <dbReference type="EMBL" id="OPJ81915.1"/>
    </source>
</evidence>
<dbReference type="Proteomes" id="UP000190648">
    <property type="component" value="Unassembled WGS sequence"/>
</dbReference>
<dbReference type="PANTHER" id="PTHR45703">
    <property type="entry name" value="DYNEIN HEAVY CHAIN"/>
    <property type="match status" value="1"/>
</dbReference>
<dbReference type="OrthoDB" id="9197986at2759"/>
<evidence type="ECO:0000259" key="1">
    <source>
        <dbReference type="Pfam" id="PF12774"/>
    </source>
</evidence>
<reference evidence="2 3" key="1">
    <citation type="submission" date="2016-02" db="EMBL/GenBank/DDBJ databases">
        <title>Band-tailed pigeon sequencing and assembly.</title>
        <authorList>
            <person name="Soares A.E."/>
            <person name="Novak B.J."/>
            <person name="Rice E.S."/>
            <person name="O'Connell B."/>
            <person name="Chang D."/>
            <person name="Weber S."/>
            <person name="Shapiro B."/>
        </authorList>
    </citation>
    <scope>NUCLEOTIDE SEQUENCE [LARGE SCALE GENOMIC DNA]</scope>
    <source>
        <strain evidence="2">BTP2013</strain>
        <tissue evidence="2">Blood</tissue>
    </source>
</reference>
<dbReference type="GO" id="GO:0007018">
    <property type="term" value="P:microtubule-based movement"/>
    <property type="evidence" value="ECO:0007669"/>
    <property type="project" value="InterPro"/>
</dbReference>
<evidence type="ECO:0000313" key="3">
    <source>
        <dbReference type="Proteomes" id="UP000190648"/>
    </source>
</evidence>
<dbReference type="STRING" id="372326.A0A1V4KBZ5"/>
<dbReference type="GO" id="GO:0045505">
    <property type="term" value="F:dynein intermediate chain binding"/>
    <property type="evidence" value="ECO:0007669"/>
    <property type="project" value="InterPro"/>
</dbReference>
<organism evidence="2 3">
    <name type="scientific">Patagioenas fasciata monilis</name>
    <dbReference type="NCBI Taxonomy" id="372326"/>
    <lineage>
        <taxon>Eukaryota</taxon>
        <taxon>Metazoa</taxon>
        <taxon>Chordata</taxon>
        <taxon>Craniata</taxon>
        <taxon>Vertebrata</taxon>
        <taxon>Euteleostomi</taxon>
        <taxon>Archelosauria</taxon>
        <taxon>Archosauria</taxon>
        <taxon>Dinosauria</taxon>
        <taxon>Saurischia</taxon>
        <taxon>Theropoda</taxon>
        <taxon>Coelurosauria</taxon>
        <taxon>Aves</taxon>
        <taxon>Neognathae</taxon>
        <taxon>Neoaves</taxon>
        <taxon>Columbimorphae</taxon>
        <taxon>Columbiformes</taxon>
        <taxon>Columbidae</taxon>
        <taxon>Patagioenas</taxon>
    </lineage>
</organism>